<dbReference type="AlphaFoldDB" id="A0A5P2DGL2"/>
<sequence length="468" mass="50177">MSEHEQHEHPLSALVAATAEEYAIPGVVVGVWADGQEVFASHGVTSLDNPLPVDPRTLYQLGSVTKTFTATALLRLVESGEIELDAPVCRYVPELVLSDQEAAARITVLNLLNHTGGLDWAVIADTGDGDDALAAYVARMAEMEMAAPPGTRASYSQAGYNLAGRVLEKVTGLTYERAVASLVLEPLGLSDTFFFPDDVMTRRFAVGHNLEDDTLSIARPWRIPRGHNPGGGMVSSVADLLRWARFHLGDGRTESGEPLLPAARLHGMKEPTVALRSSTQGDALGICWFLRDVDGVRTVGHGGSANGQFAEFLLVPERNFAVVSVSNAGPNGIPCNQEIVRWALRTWLGVTDRDPEPIPHDAARAGELVGTYDIDAMTLSIGTDGAGLTLDVRFKAELRAASDIPLPPDYPPADFGLLPGDSDDYIITNGGLKGQRGFFTRDETGAIVGIDLAGRLFRRLPEPAPSIR</sequence>
<dbReference type="SUPFAM" id="SSF56601">
    <property type="entry name" value="beta-lactamase/transpeptidase-like"/>
    <property type="match status" value="1"/>
</dbReference>
<evidence type="ECO:0000313" key="3">
    <source>
        <dbReference type="Proteomes" id="UP000325211"/>
    </source>
</evidence>
<name>A0A5P2DGL2_STRVZ</name>
<dbReference type="EMBL" id="CP029190">
    <property type="protein sequence ID" value="QES52129.1"/>
    <property type="molecule type" value="Genomic_DNA"/>
</dbReference>
<keyword evidence="2" id="KW-0378">Hydrolase</keyword>
<dbReference type="RefSeq" id="WP_150205958.1">
    <property type="nucleotide sequence ID" value="NZ_CP029190.1"/>
</dbReference>
<dbReference type="PANTHER" id="PTHR46825:SF9">
    <property type="entry name" value="BETA-LACTAMASE-RELATED DOMAIN-CONTAINING PROTEIN"/>
    <property type="match status" value="1"/>
</dbReference>
<dbReference type="Gene3D" id="3.40.710.10">
    <property type="entry name" value="DD-peptidase/beta-lactamase superfamily"/>
    <property type="match status" value="1"/>
</dbReference>
<dbReference type="Pfam" id="PF00144">
    <property type="entry name" value="Beta-lactamase"/>
    <property type="match status" value="1"/>
</dbReference>
<accession>A0A5P2DGL2</accession>
<feature type="domain" description="Beta-lactamase-related" evidence="1">
    <location>
        <begin position="12"/>
        <end position="330"/>
    </location>
</feature>
<dbReference type="Proteomes" id="UP000325211">
    <property type="component" value="Chromosome"/>
</dbReference>
<dbReference type="GO" id="GO:0016787">
    <property type="term" value="F:hydrolase activity"/>
    <property type="evidence" value="ECO:0007669"/>
    <property type="project" value="UniProtKB-KW"/>
</dbReference>
<protein>
    <submittedName>
        <fullName evidence="2">Serine hydrolase</fullName>
    </submittedName>
</protein>
<dbReference type="InterPro" id="IPR012338">
    <property type="entry name" value="Beta-lactam/transpept-like"/>
</dbReference>
<proteinExistence type="predicted"/>
<evidence type="ECO:0000313" key="2">
    <source>
        <dbReference type="EMBL" id="QES52129.1"/>
    </source>
</evidence>
<reference evidence="2 3" key="1">
    <citation type="submission" date="2018-05" db="EMBL/GenBank/DDBJ databases">
        <title>Streptomyces venezuelae.</title>
        <authorList>
            <person name="Kim W."/>
            <person name="Lee N."/>
            <person name="Cho B.-K."/>
        </authorList>
    </citation>
    <scope>NUCLEOTIDE SEQUENCE [LARGE SCALE GENOMIC DNA]</scope>
    <source>
        <strain evidence="2 3">ATCC 21782</strain>
    </source>
</reference>
<organism evidence="2 3">
    <name type="scientific">Streptomyces venezuelae</name>
    <dbReference type="NCBI Taxonomy" id="54571"/>
    <lineage>
        <taxon>Bacteria</taxon>
        <taxon>Bacillati</taxon>
        <taxon>Actinomycetota</taxon>
        <taxon>Actinomycetes</taxon>
        <taxon>Kitasatosporales</taxon>
        <taxon>Streptomycetaceae</taxon>
        <taxon>Streptomyces</taxon>
    </lineage>
</organism>
<dbReference type="InterPro" id="IPR001466">
    <property type="entry name" value="Beta-lactam-related"/>
</dbReference>
<dbReference type="PANTHER" id="PTHR46825">
    <property type="entry name" value="D-ALANYL-D-ALANINE-CARBOXYPEPTIDASE/ENDOPEPTIDASE AMPH"/>
    <property type="match status" value="1"/>
</dbReference>
<dbReference type="InterPro" id="IPR050491">
    <property type="entry name" value="AmpC-like"/>
</dbReference>
<evidence type="ECO:0000259" key="1">
    <source>
        <dbReference type="Pfam" id="PF00144"/>
    </source>
</evidence>
<dbReference type="OrthoDB" id="262125at2"/>
<gene>
    <name evidence="2" type="ORF">DEJ50_03705</name>
</gene>